<comment type="pathway">
    <text evidence="9">Cofactor biosynthesis; biotin biosynthesis; biotin from 7,8-diaminononanoate: step 1/2.</text>
</comment>
<dbReference type="InterPro" id="IPR004472">
    <property type="entry name" value="DTB_synth_BioD"/>
</dbReference>
<gene>
    <name evidence="9" type="primary">bioD</name>
    <name evidence="10" type="ORF">EDC44_11458</name>
</gene>
<comment type="subcellular location">
    <subcellularLocation>
        <location evidence="9">Cytoplasm</location>
    </subcellularLocation>
</comment>
<dbReference type="Pfam" id="PF13500">
    <property type="entry name" value="AAA_26"/>
    <property type="match status" value="1"/>
</dbReference>
<dbReference type="SUPFAM" id="SSF52540">
    <property type="entry name" value="P-loop containing nucleoside triphosphate hydrolases"/>
    <property type="match status" value="1"/>
</dbReference>
<dbReference type="PIRSF" id="PIRSF006755">
    <property type="entry name" value="DTB_synth"/>
    <property type="match status" value="1"/>
</dbReference>
<keyword evidence="3 9" id="KW-0479">Metal-binding</keyword>
<comment type="caution">
    <text evidence="9">Lacks conserved residue(s) required for the propagation of feature annotation.</text>
</comment>
<evidence type="ECO:0000256" key="4">
    <source>
        <dbReference type="ARBA" id="ARBA00022741"/>
    </source>
</evidence>
<comment type="cofactor">
    <cofactor evidence="9">
        <name>Mg(2+)</name>
        <dbReference type="ChEBI" id="CHEBI:18420"/>
    </cofactor>
</comment>
<proteinExistence type="inferred from homology"/>
<feature type="binding site" evidence="9">
    <location>
        <begin position="176"/>
        <end position="177"/>
    </location>
    <ligand>
        <name>ATP</name>
        <dbReference type="ChEBI" id="CHEBI:30616"/>
    </ligand>
</feature>
<evidence type="ECO:0000256" key="9">
    <source>
        <dbReference type="HAMAP-Rule" id="MF_00336"/>
    </source>
</evidence>
<evidence type="ECO:0000256" key="5">
    <source>
        <dbReference type="ARBA" id="ARBA00022756"/>
    </source>
</evidence>
<dbReference type="GO" id="GO:0042803">
    <property type="term" value="F:protein homodimerization activity"/>
    <property type="evidence" value="ECO:0007669"/>
    <property type="project" value="UniProtKB-ARBA"/>
</dbReference>
<dbReference type="AlphaFoldDB" id="A0A4R2SZ69"/>
<keyword evidence="2 9" id="KW-0436">Ligase</keyword>
<comment type="catalytic activity">
    <reaction evidence="8">
        <text>(7R,8S)-8-amino-7-(carboxyamino)nonanoate + ATP = (4R,5S)-dethiobiotin + ADP + phosphate + H(+)</text>
        <dbReference type="Rhea" id="RHEA:63684"/>
        <dbReference type="ChEBI" id="CHEBI:15378"/>
        <dbReference type="ChEBI" id="CHEBI:30616"/>
        <dbReference type="ChEBI" id="CHEBI:43474"/>
        <dbReference type="ChEBI" id="CHEBI:149470"/>
        <dbReference type="ChEBI" id="CHEBI:149473"/>
        <dbReference type="ChEBI" id="CHEBI:456216"/>
    </reaction>
</comment>
<comment type="similarity">
    <text evidence="9">Belongs to the dethiobiotin synthetase family.</text>
</comment>
<feature type="binding site" evidence="9">
    <location>
        <position position="51"/>
    </location>
    <ligand>
        <name>Mg(2+)</name>
        <dbReference type="ChEBI" id="CHEBI:18420"/>
    </ligand>
</feature>
<keyword evidence="5 9" id="KW-0093">Biotin biosynthesis</keyword>
<evidence type="ECO:0000313" key="11">
    <source>
        <dbReference type="Proteomes" id="UP000295763"/>
    </source>
</evidence>
<evidence type="ECO:0000256" key="8">
    <source>
        <dbReference type="ARBA" id="ARBA00047386"/>
    </source>
</evidence>
<comment type="catalytic activity">
    <reaction evidence="9">
        <text>(7R,8S)-7,8-diammoniononanoate + CO2 + ATP = (4R,5S)-dethiobiotin + ADP + phosphate + 3 H(+)</text>
        <dbReference type="Rhea" id="RHEA:15805"/>
        <dbReference type="ChEBI" id="CHEBI:15378"/>
        <dbReference type="ChEBI" id="CHEBI:16526"/>
        <dbReference type="ChEBI" id="CHEBI:30616"/>
        <dbReference type="ChEBI" id="CHEBI:43474"/>
        <dbReference type="ChEBI" id="CHEBI:149469"/>
        <dbReference type="ChEBI" id="CHEBI:149473"/>
        <dbReference type="ChEBI" id="CHEBI:456216"/>
        <dbReference type="EC" id="6.3.3.3"/>
    </reaction>
</comment>
<name>A0A4R2SZ69_9PAST</name>
<keyword evidence="6 9" id="KW-0067">ATP-binding</keyword>
<evidence type="ECO:0000313" key="10">
    <source>
        <dbReference type="EMBL" id="TCP94815.1"/>
    </source>
</evidence>
<evidence type="ECO:0000256" key="6">
    <source>
        <dbReference type="ARBA" id="ARBA00022840"/>
    </source>
</evidence>
<dbReference type="FunFam" id="3.40.50.300:FF:000292">
    <property type="entry name" value="ATP-dependent dethiobiotin synthetase BioD"/>
    <property type="match status" value="1"/>
</dbReference>
<dbReference type="InterPro" id="IPR027417">
    <property type="entry name" value="P-loop_NTPase"/>
</dbReference>
<dbReference type="PANTHER" id="PTHR43210:SF2">
    <property type="entry name" value="ATP-DEPENDENT DETHIOBIOTIN SYNTHETASE BIOD 2"/>
    <property type="match status" value="1"/>
</dbReference>
<feature type="binding site" evidence="9">
    <location>
        <begin position="14"/>
        <end position="19"/>
    </location>
    <ligand>
        <name>ATP</name>
        <dbReference type="ChEBI" id="CHEBI:30616"/>
    </ligand>
</feature>
<reference evidence="10 11" key="1">
    <citation type="submission" date="2019-03" db="EMBL/GenBank/DDBJ databases">
        <title>Genomic Encyclopedia of Type Strains, Phase IV (KMG-IV): sequencing the most valuable type-strain genomes for metagenomic binning, comparative biology and taxonomic classification.</title>
        <authorList>
            <person name="Goeker M."/>
        </authorList>
    </citation>
    <scope>NUCLEOTIDE SEQUENCE [LARGE SCALE GENOMIC DNA]</scope>
    <source>
        <strain evidence="10 11">DSM 28404</strain>
    </source>
</reference>
<evidence type="ECO:0000256" key="3">
    <source>
        <dbReference type="ARBA" id="ARBA00022723"/>
    </source>
</evidence>
<dbReference type="GO" id="GO:0005524">
    <property type="term" value="F:ATP binding"/>
    <property type="evidence" value="ECO:0007669"/>
    <property type="project" value="UniProtKB-UniRule"/>
</dbReference>
<dbReference type="GO" id="GO:0009102">
    <property type="term" value="P:biotin biosynthetic process"/>
    <property type="evidence" value="ECO:0007669"/>
    <property type="project" value="UniProtKB-UniRule"/>
</dbReference>
<dbReference type="GO" id="GO:0005829">
    <property type="term" value="C:cytosol"/>
    <property type="evidence" value="ECO:0007669"/>
    <property type="project" value="TreeGrafter"/>
</dbReference>
<dbReference type="PANTHER" id="PTHR43210">
    <property type="entry name" value="DETHIOBIOTIN SYNTHETASE"/>
    <property type="match status" value="1"/>
</dbReference>
<feature type="active site" evidence="9">
    <location>
        <position position="39"/>
    </location>
</feature>
<feature type="binding site" evidence="9">
    <location>
        <position position="18"/>
    </location>
    <ligand>
        <name>Mg(2+)</name>
        <dbReference type="ChEBI" id="CHEBI:18420"/>
    </ligand>
</feature>
<keyword evidence="4 9" id="KW-0547">Nucleotide-binding</keyword>
<dbReference type="NCBIfam" id="TIGR00347">
    <property type="entry name" value="bioD"/>
    <property type="match status" value="1"/>
</dbReference>
<keyword evidence="1 9" id="KW-0963">Cytoplasm</keyword>
<dbReference type="RefSeq" id="WP_131977117.1">
    <property type="nucleotide sequence ID" value="NZ_SLYB01000014.1"/>
</dbReference>
<keyword evidence="11" id="KW-1185">Reference proteome</keyword>
<feature type="binding site" evidence="9">
    <location>
        <begin position="116"/>
        <end position="119"/>
    </location>
    <ligand>
        <name>ATP</name>
        <dbReference type="ChEBI" id="CHEBI:30616"/>
    </ligand>
</feature>
<comment type="subunit">
    <text evidence="9">Homodimer.</text>
</comment>
<dbReference type="HAMAP" id="MF_00336">
    <property type="entry name" value="BioD"/>
    <property type="match status" value="1"/>
</dbReference>
<feature type="binding site" evidence="9">
    <location>
        <position position="203"/>
    </location>
    <ligand>
        <name>ATP</name>
        <dbReference type="ChEBI" id="CHEBI:30616"/>
    </ligand>
</feature>
<evidence type="ECO:0000256" key="2">
    <source>
        <dbReference type="ARBA" id="ARBA00022598"/>
    </source>
</evidence>
<dbReference type="EC" id="6.3.3.3" evidence="9"/>
<evidence type="ECO:0000256" key="1">
    <source>
        <dbReference type="ARBA" id="ARBA00022490"/>
    </source>
</evidence>
<keyword evidence="7 9" id="KW-0460">Magnesium</keyword>
<feature type="binding site" evidence="9">
    <location>
        <position position="43"/>
    </location>
    <ligand>
        <name>substrate</name>
    </ligand>
</feature>
<sequence length="214" mass="24165">MNDNIIFISGIDTDVGKTIATGLYAKKLMNQGFSVITQKIIQTGCQQLAEDLLVHRRLQGIEPTDEDKQGLTSPYVFAYPCSPHLAAKLENREISVEIMQKTTALLAEKYDYVLIEGAGGLCVPYDERHTMLDYVQSQGYPIILVTSGKLGSINHTLLSLELCKIRRIAVKAVLYNQYPQTDCLIARETENYLRNYLLREFPNTTFEIVEQINV</sequence>
<protein>
    <recommendedName>
        <fullName evidence="9">ATP-dependent dethiobiotin synthetase BioD</fullName>
        <ecNumber evidence="9">6.3.3.3</ecNumber>
    </recommendedName>
    <alternativeName>
        <fullName evidence="9">DTB synthetase</fullName>
        <shortName evidence="9">DTBS</shortName>
    </alternativeName>
    <alternativeName>
        <fullName evidence="9">Dethiobiotin synthase</fullName>
    </alternativeName>
</protein>
<feature type="binding site" evidence="9">
    <location>
        <position position="116"/>
    </location>
    <ligand>
        <name>Mg(2+)</name>
        <dbReference type="ChEBI" id="CHEBI:18420"/>
    </ligand>
</feature>
<dbReference type="GO" id="GO:0004141">
    <property type="term" value="F:dethiobiotin synthase activity"/>
    <property type="evidence" value="ECO:0007669"/>
    <property type="project" value="UniProtKB-UniRule"/>
</dbReference>
<organism evidence="10 11">
    <name type="scientific">Cricetibacter osteomyelitidis</name>
    <dbReference type="NCBI Taxonomy" id="1521931"/>
    <lineage>
        <taxon>Bacteria</taxon>
        <taxon>Pseudomonadati</taxon>
        <taxon>Pseudomonadota</taxon>
        <taxon>Gammaproteobacteria</taxon>
        <taxon>Pasteurellales</taxon>
        <taxon>Pasteurellaceae</taxon>
        <taxon>Cricetibacter</taxon>
    </lineage>
</organism>
<dbReference type="GO" id="GO:0000287">
    <property type="term" value="F:magnesium ion binding"/>
    <property type="evidence" value="ECO:0007669"/>
    <property type="project" value="UniProtKB-UniRule"/>
</dbReference>
<dbReference type="EMBL" id="SLYB01000014">
    <property type="protein sequence ID" value="TCP94815.1"/>
    <property type="molecule type" value="Genomic_DNA"/>
</dbReference>
<dbReference type="UniPathway" id="UPA00078">
    <property type="reaction ID" value="UER00161"/>
</dbReference>
<dbReference type="OrthoDB" id="9802097at2"/>
<dbReference type="Gene3D" id="3.40.50.300">
    <property type="entry name" value="P-loop containing nucleotide triphosphate hydrolases"/>
    <property type="match status" value="1"/>
</dbReference>
<comment type="caution">
    <text evidence="10">The sequence shown here is derived from an EMBL/GenBank/DDBJ whole genome shotgun (WGS) entry which is preliminary data.</text>
</comment>
<feature type="binding site" evidence="9">
    <location>
        <position position="51"/>
    </location>
    <ligand>
        <name>ATP</name>
        <dbReference type="ChEBI" id="CHEBI:30616"/>
    </ligand>
</feature>
<dbReference type="Proteomes" id="UP000295763">
    <property type="component" value="Unassembled WGS sequence"/>
</dbReference>
<comment type="function">
    <text evidence="9">Catalyzes a mechanistically unusual reaction, the ATP-dependent insertion of CO2 between the N7 and N8 nitrogen atoms of 7,8-diaminopelargonic acid (DAPA, also called 7,8-diammoniononanoate) to form a ureido ring.</text>
</comment>
<dbReference type="CDD" id="cd03109">
    <property type="entry name" value="DTBS"/>
    <property type="match status" value="1"/>
</dbReference>
<accession>A0A4R2SZ69</accession>
<evidence type="ECO:0000256" key="7">
    <source>
        <dbReference type="ARBA" id="ARBA00022842"/>
    </source>
</evidence>